<feature type="compositionally biased region" description="Basic and acidic residues" evidence="1">
    <location>
        <begin position="15"/>
        <end position="28"/>
    </location>
</feature>
<evidence type="ECO:0000313" key="4">
    <source>
        <dbReference type="WBParaSite" id="HPLM_0000424501-mRNA-1"/>
    </source>
</evidence>
<gene>
    <name evidence="2" type="ORF">HPLM_LOCUS4237</name>
</gene>
<reference evidence="2 3" key="2">
    <citation type="submission" date="2018-11" db="EMBL/GenBank/DDBJ databases">
        <authorList>
            <consortium name="Pathogen Informatics"/>
        </authorList>
    </citation>
    <scope>NUCLEOTIDE SEQUENCE [LARGE SCALE GENOMIC DNA]</scope>
    <source>
        <strain evidence="2 3">MHpl1</strain>
    </source>
</reference>
<accession>A0A0N4W376</accession>
<evidence type="ECO:0000256" key="1">
    <source>
        <dbReference type="SAM" id="MobiDB-lite"/>
    </source>
</evidence>
<dbReference type="Proteomes" id="UP000268014">
    <property type="component" value="Unassembled WGS sequence"/>
</dbReference>
<proteinExistence type="predicted"/>
<keyword evidence="3" id="KW-1185">Reference proteome</keyword>
<feature type="region of interest" description="Disordered" evidence="1">
    <location>
        <begin position="1"/>
        <end position="42"/>
    </location>
</feature>
<organism evidence="4">
    <name type="scientific">Haemonchus placei</name>
    <name type="common">Barber's pole worm</name>
    <dbReference type="NCBI Taxonomy" id="6290"/>
    <lineage>
        <taxon>Eukaryota</taxon>
        <taxon>Metazoa</taxon>
        <taxon>Ecdysozoa</taxon>
        <taxon>Nematoda</taxon>
        <taxon>Chromadorea</taxon>
        <taxon>Rhabditida</taxon>
        <taxon>Rhabditina</taxon>
        <taxon>Rhabditomorpha</taxon>
        <taxon>Strongyloidea</taxon>
        <taxon>Trichostrongylidae</taxon>
        <taxon>Haemonchus</taxon>
    </lineage>
</organism>
<dbReference type="EMBL" id="UZAF01016188">
    <property type="protein sequence ID" value="VDO22768.1"/>
    <property type="molecule type" value="Genomic_DNA"/>
</dbReference>
<evidence type="ECO:0000313" key="3">
    <source>
        <dbReference type="Proteomes" id="UP000268014"/>
    </source>
</evidence>
<protein>
    <submittedName>
        <fullName evidence="4">Capsid protein</fullName>
    </submittedName>
</protein>
<dbReference type="AlphaFoldDB" id="A0A0N4W376"/>
<evidence type="ECO:0000313" key="2">
    <source>
        <dbReference type="EMBL" id="VDO22768.1"/>
    </source>
</evidence>
<reference evidence="4" key="1">
    <citation type="submission" date="2017-02" db="UniProtKB">
        <authorList>
            <consortium name="WormBaseParasite"/>
        </authorList>
    </citation>
    <scope>IDENTIFICATION</scope>
</reference>
<name>A0A0N4W376_HAEPC</name>
<dbReference type="WBParaSite" id="HPLM_0000424501-mRNA-1">
    <property type="protein sequence ID" value="HPLM_0000424501-mRNA-1"/>
    <property type="gene ID" value="HPLM_0000424501"/>
</dbReference>
<sequence length="151" mass="16665">MSDNEASGPTVKYVHKPEGPEGTAKEKSGIGGMDGASKRQRGSETSYEMAIFSKTHSTTAQFRVGVNLRHNSVQLVGVMSIFQSPVGATLVYNQHLPRVVTPPWLRADTKDSCKATKKMSHSNPANATINLVYKLKWWMPYQLAKKNDCLI</sequence>